<evidence type="ECO:0000313" key="2">
    <source>
        <dbReference type="EMBL" id="GMN69285.1"/>
    </source>
</evidence>
<evidence type="ECO:0000313" key="3">
    <source>
        <dbReference type="Proteomes" id="UP001187192"/>
    </source>
</evidence>
<name>A0AA88E7X6_FICCA</name>
<feature type="compositionally biased region" description="Basic and acidic residues" evidence="1">
    <location>
        <begin position="73"/>
        <end position="94"/>
    </location>
</feature>
<reference evidence="2" key="1">
    <citation type="submission" date="2023-07" db="EMBL/GenBank/DDBJ databases">
        <title>draft genome sequence of fig (Ficus carica).</title>
        <authorList>
            <person name="Takahashi T."/>
            <person name="Nishimura K."/>
        </authorList>
    </citation>
    <scope>NUCLEOTIDE SEQUENCE</scope>
</reference>
<sequence>MEILIGNVQSLTETVRVLVDVFRESQNIQLHQAQEEAVESTPTRQPRSTGRLWSSSLAANQRSNLTNWRNVKDQQRDQEYRLGRERSRSHDNKTTHSRAAAPPTAPKIYYSDQYRRDTVNMHESTTSMFNRLTWAGTSRYWVQDRVVDKSTKEEKDNQNKLDHLQRQLDLLVSQRYGLEQVGAVDPPFTVIMAIPYLARFKIPSVTPYDGSTDADEHLENY</sequence>
<feature type="region of interest" description="Disordered" evidence="1">
    <location>
        <begin position="73"/>
        <end position="104"/>
    </location>
</feature>
<organism evidence="2 3">
    <name type="scientific">Ficus carica</name>
    <name type="common">Common fig</name>
    <dbReference type="NCBI Taxonomy" id="3494"/>
    <lineage>
        <taxon>Eukaryota</taxon>
        <taxon>Viridiplantae</taxon>
        <taxon>Streptophyta</taxon>
        <taxon>Embryophyta</taxon>
        <taxon>Tracheophyta</taxon>
        <taxon>Spermatophyta</taxon>
        <taxon>Magnoliopsida</taxon>
        <taxon>eudicotyledons</taxon>
        <taxon>Gunneridae</taxon>
        <taxon>Pentapetalae</taxon>
        <taxon>rosids</taxon>
        <taxon>fabids</taxon>
        <taxon>Rosales</taxon>
        <taxon>Moraceae</taxon>
        <taxon>Ficeae</taxon>
        <taxon>Ficus</taxon>
    </lineage>
</organism>
<keyword evidence="3" id="KW-1185">Reference proteome</keyword>
<gene>
    <name evidence="2" type="ORF">TIFTF001_038334</name>
</gene>
<evidence type="ECO:0000256" key="1">
    <source>
        <dbReference type="SAM" id="MobiDB-lite"/>
    </source>
</evidence>
<dbReference type="EMBL" id="BTGU01000811">
    <property type="protein sequence ID" value="GMN69285.1"/>
    <property type="molecule type" value="Genomic_DNA"/>
</dbReference>
<accession>A0AA88E7X6</accession>
<protein>
    <submittedName>
        <fullName evidence="2">Uncharacterized protein</fullName>
    </submittedName>
</protein>
<dbReference type="AlphaFoldDB" id="A0AA88E7X6"/>
<dbReference type="Proteomes" id="UP001187192">
    <property type="component" value="Unassembled WGS sequence"/>
</dbReference>
<proteinExistence type="predicted"/>
<comment type="caution">
    <text evidence="2">The sequence shown here is derived from an EMBL/GenBank/DDBJ whole genome shotgun (WGS) entry which is preliminary data.</text>
</comment>